<dbReference type="EMBL" id="SRLO01000869">
    <property type="protein sequence ID" value="TNN45061.1"/>
    <property type="molecule type" value="Genomic_DNA"/>
</dbReference>
<evidence type="ECO:0000313" key="1">
    <source>
        <dbReference type="EMBL" id="TNN45061.1"/>
    </source>
</evidence>
<proteinExistence type="predicted"/>
<comment type="caution">
    <text evidence="1">The sequence shown here is derived from an EMBL/GenBank/DDBJ whole genome shotgun (WGS) entry which is preliminary data.</text>
</comment>
<dbReference type="Proteomes" id="UP000314294">
    <property type="component" value="Unassembled WGS sequence"/>
</dbReference>
<organism evidence="1 2">
    <name type="scientific">Liparis tanakae</name>
    <name type="common">Tanaka's snailfish</name>
    <dbReference type="NCBI Taxonomy" id="230148"/>
    <lineage>
        <taxon>Eukaryota</taxon>
        <taxon>Metazoa</taxon>
        <taxon>Chordata</taxon>
        <taxon>Craniata</taxon>
        <taxon>Vertebrata</taxon>
        <taxon>Euteleostomi</taxon>
        <taxon>Actinopterygii</taxon>
        <taxon>Neopterygii</taxon>
        <taxon>Teleostei</taxon>
        <taxon>Neoteleostei</taxon>
        <taxon>Acanthomorphata</taxon>
        <taxon>Eupercaria</taxon>
        <taxon>Perciformes</taxon>
        <taxon>Cottioidei</taxon>
        <taxon>Cottales</taxon>
        <taxon>Liparidae</taxon>
        <taxon>Liparis</taxon>
    </lineage>
</organism>
<accession>A0A4Z2FVR0</accession>
<name>A0A4Z2FVR0_9TELE</name>
<gene>
    <name evidence="1" type="ORF">EYF80_044732</name>
</gene>
<protein>
    <submittedName>
        <fullName evidence="1">Uncharacterized protein</fullName>
    </submittedName>
</protein>
<reference evidence="1 2" key="1">
    <citation type="submission" date="2019-03" db="EMBL/GenBank/DDBJ databases">
        <title>First draft genome of Liparis tanakae, snailfish: a comprehensive survey of snailfish specific genes.</title>
        <authorList>
            <person name="Kim W."/>
            <person name="Song I."/>
            <person name="Jeong J.-H."/>
            <person name="Kim D."/>
            <person name="Kim S."/>
            <person name="Ryu S."/>
            <person name="Song J.Y."/>
            <person name="Lee S.K."/>
        </authorList>
    </citation>
    <scope>NUCLEOTIDE SEQUENCE [LARGE SCALE GENOMIC DNA]</scope>
    <source>
        <tissue evidence="1">Muscle</tissue>
    </source>
</reference>
<dbReference type="AlphaFoldDB" id="A0A4Z2FVR0"/>
<keyword evidence="2" id="KW-1185">Reference proteome</keyword>
<evidence type="ECO:0000313" key="2">
    <source>
        <dbReference type="Proteomes" id="UP000314294"/>
    </source>
</evidence>
<sequence>MSICRAPRAPAPRHTVYTLLPPDPFPSVRLIGGRAAAVGSSTSCVSSRLTAMNPSLYLSLRSGTGVERRAVTVDSLSASRGRSPADIYAHLTPRKEARRGNERLCTGRHRKRSVFNVLDNIGWRRPVDLYTSFSVTIEITPS</sequence>